<comment type="caution">
    <text evidence="3">The sequence shown here is derived from an EMBL/GenBank/DDBJ whole genome shotgun (WGS) entry which is preliminary data.</text>
</comment>
<feature type="compositionally biased region" description="Low complexity" evidence="2">
    <location>
        <begin position="720"/>
        <end position="732"/>
    </location>
</feature>
<organism evidence="3 4">
    <name type="scientific">Albugo candida</name>
    <dbReference type="NCBI Taxonomy" id="65357"/>
    <lineage>
        <taxon>Eukaryota</taxon>
        <taxon>Sar</taxon>
        <taxon>Stramenopiles</taxon>
        <taxon>Oomycota</taxon>
        <taxon>Peronosporomycetes</taxon>
        <taxon>Albuginales</taxon>
        <taxon>Albuginaceae</taxon>
        <taxon>Albugo</taxon>
    </lineage>
</organism>
<dbReference type="OrthoDB" id="168506at2759"/>
<feature type="compositionally biased region" description="Basic and acidic residues" evidence="2">
    <location>
        <begin position="22"/>
        <end position="39"/>
    </location>
</feature>
<feature type="region of interest" description="Disordered" evidence="2">
    <location>
        <begin position="342"/>
        <end position="798"/>
    </location>
</feature>
<feature type="compositionally biased region" description="Polar residues" evidence="2">
    <location>
        <begin position="767"/>
        <end position="776"/>
    </location>
</feature>
<dbReference type="STRING" id="65357.A0A024GFX1"/>
<accession>A0A024GFX1</accession>
<feature type="compositionally biased region" description="Low complexity" evidence="2">
    <location>
        <begin position="665"/>
        <end position="674"/>
    </location>
</feature>
<feature type="compositionally biased region" description="Acidic residues" evidence="2">
    <location>
        <begin position="622"/>
        <end position="637"/>
    </location>
</feature>
<evidence type="ECO:0000256" key="1">
    <source>
        <dbReference type="SAM" id="Coils"/>
    </source>
</evidence>
<feature type="compositionally biased region" description="Basic and acidic residues" evidence="2">
    <location>
        <begin position="448"/>
        <end position="463"/>
    </location>
</feature>
<keyword evidence="1" id="KW-0175">Coiled coil</keyword>
<feature type="region of interest" description="Disordered" evidence="2">
    <location>
        <begin position="866"/>
        <end position="892"/>
    </location>
</feature>
<keyword evidence="4" id="KW-1185">Reference proteome</keyword>
<evidence type="ECO:0000313" key="3">
    <source>
        <dbReference type="EMBL" id="CCI45776.1"/>
    </source>
</evidence>
<evidence type="ECO:0000313" key="4">
    <source>
        <dbReference type="Proteomes" id="UP000053237"/>
    </source>
</evidence>
<dbReference type="AlphaFoldDB" id="A0A024GFX1"/>
<feature type="compositionally biased region" description="Basic and acidic residues" evidence="2">
    <location>
        <begin position="517"/>
        <end position="534"/>
    </location>
</feature>
<feature type="compositionally biased region" description="Basic and acidic residues" evidence="2">
    <location>
        <begin position="788"/>
        <end position="798"/>
    </location>
</feature>
<gene>
    <name evidence="3" type="ORF">BN9_066860</name>
</gene>
<feature type="compositionally biased region" description="Basic and acidic residues" evidence="2">
    <location>
        <begin position="413"/>
        <end position="429"/>
    </location>
</feature>
<feature type="compositionally biased region" description="Polar residues" evidence="2">
    <location>
        <begin position="430"/>
        <end position="444"/>
    </location>
</feature>
<feature type="compositionally biased region" description="Basic and acidic residues" evidence="2">
    <location>
        <begin position="543"/>
        <end position="576"/>
    </location>
</feature>
<feature type="compositionally biased region" description="Basic and acidic residues" evidence="2">
    <location>
        <begin position="876"/>
        <end position="892"/>
    </location>
</feature>
<feature type="compositionally biased region" description="Basic residues" evidence="2">
    <location>
        <begin position="756"/>
        <end position="766"/>
    </location>
</feature>
<dbReference type="EMBL" id="CAIX01000108">
    <property type="protein sequence ID" value="CCI45776.1"/>
    <property type="molecule type" value="Genomic_DNA"/>
</dbReference>
<feature type="compositionally biased region" description="Polar residues" evidence="2">
    <location>
        <begin position="396"/>
        <end position="407"/>
    </location>
</feature>
<feature type="compositionally biased region" description="Basic and acidic residues" evidence="2">
    <location>
        <begin position="346"/>
        <end position="359"/>
    </location>
</feature>
<name>A0A024GFX1_9STRA</name>
<evidence type="ECO:0000256" key="2">
    <source>
        <dbReference type="SAM" id="MobiDB-lite"/>
    </source>
</evidence>
<reference evidence="3 4" key="1">
    <citation type="submission" date="2012-05" db="EMBL/GenBank/DDBJ databases">
        <title>Recombination and specialization in a pathogen metapopulation.</title>
        <authorList>
            <person name="Gardiner A."/>
            <person name="Kemen E."/>
            <person name="Schultz-Larsen T."/>
            <person name="MacLean D."/>
            <person name="Van Oosterhout C."/>
            <person name="Jones J.D.G."/>
        </authorList>
    </citation>
    <scope>NUCLEOTIDE SEQUENCE [LARGE SCALE GENOMIC DNA]</scope>
    <source>
        <strain evidence="3 4">Ac Nc2</strain>
    </source>
</reference>
<feature type="compositionally biased region" description="Basic and acidic residues" evidence="2">
    <location>
        <begin position="587"/>
        <end position="598"/>
    </location>
</feature>
<feature type="region of interest" description="Disordered" evidence="2">
    <location>
        <begin position="22"/>
        <end position="53"/>
    </location>
</feature>
<proteinExistence type="predicted"/>
<protein>
    <submittedName>
        <fullName evidence="3">Uncharacterized protein</fullName>
    </submittedName>
</protein>
<sequence length="892" mass="101452">MVNATATQTELIVLIEQSKKRLEEKRRSLREHSVHHDENDGVNADGSESSQSHFYEKAIRTSYDTLKKRDLNSYSSTPLYFSWERGHKHEDRTHRKYNAVDRKGGLHTVGAHGSINSAGIPSHRSPKSFSEVQLSGKKLADCDRSVASMVYPMWQKSSRNIDGDYSSRKEKKKKSVADTGGKGLHKKSTMWSVDGKYSSDENLDSKNIIKRRDNAIDEIRKLQARLDAKLHVLEKRTFGNRHQHEQNNYEFEWKRSNPITHSAEKSGKVPNSNDSEYRNVVSVAGNEKHTHSPDQDYSQEKFKDIEKVDEMRESNGLIERIMLEQGIGSETQDCKFQPTKLTKSADFNETHPTHLENRQSRASRADNSVTEDHRISDAGIDSDLPASKVSGPTHDIQANTASITNENLYEDASESKEAGDTHQSTECKQSKPIKTSKCTTSSYQGKKGTKEDGRSRKATKARDSVSLPVQSDSEIPASTHKLHGHKTSHVGEIDTISDDEVEADQSISESDMDESESQSKRQVERDQKSTKFSELRSANVEDVTEKRDIGHRSRGETKTNNTETRKAGKKVAEKYHTEKKKINATAHRKEADVLEQNHSKQKINNGKRIQPVVVETQRADDDCMNSDSDNEESESDIEVSQKNSDVKKRLIHDVDSRKRDKRKVSQSQNSQSMQVRPVQFDHEHSGIPANLKTKAHEKRTCKNATESTSEKETDPTAIDSSNSSCGSLQSGESESEITSSDMSEGVAVENVDTKRCQKTKRSHVRKSSFSFPNENNIKAKRSSSSESDFTKESSSDACDKSPICWPRGMKKMYREKLANMNSKTHSFAPPRIKLFRQHSQLEQYWLWLHWYSAWQLWYIQKESNKAERKKKKHSREHAERVRSGDRRVCHEM</sequence>
<feature type="coiled-coil region" evidence="1">
    <location>
        <begin position="205"/>
        <end position="236"/>
    </location>
</feature>
<dbReference type="Proteomes" id="UP000053237">
    <property type="component" value="Unassembled WGS sequence"/>
</dbReference>
<feature type="region of interest" description="Disordered" evidence="2">
    <location>
        <begin position="161"/>
        <end position="187"/>
    </location>
</feature>
<dbReference type="InParanoid" id="A0A024GFX1"/>
<feature type="compositionally biased region" description="Basic and acidic residues" evidence="2">
    <location>
        <begin position="644"/>
        <end position="658"/>
    </location>
</feature>